<evidence type="ECO:0000256" key="2">
    <source>
        <dbReference type="ARBA" id="ARBA00012587"/>
    </source>
</evidence>
<evidence type="ECO:0000313" key="7">
    <source>
        <dbReference type="EMBL" id="CAD6506889.1"/>
    </source>
</evidence>
<dbReference type="SMART" id="SM00925">
    <property type="entry name" value="MltA"/>
    <property type="match status" value="1"/>
</dbReference>
<dbReference type="InterPro" id="IPR010611">
    <property type="entry name" value="3D_dom"/>
</dbReference>
<dbReference type="GO" id="GO:0009253">
    <property type="term" value="P:peptidoglycan catabolic process"/>
    <property type="evidence" value="ECO:0007669"/>
    <property type="project" value="TreeGrafter"/>
</dbReference>
<dbReference type="EMBL" id="LR890047">
    <property type="protein sequence ID" value="CAD6506889.1"/>
    <property type="molecule type" value="Genomic_DNA"/>
</dbReference>
<reference evidence="7" key="1">
    <citation type="submission" date="2020-10" db="EMBL/GenBank/DDBJ databases">
        <authorList>
            <person name="Szabo G."/>
        </authorList>
    </citation>
    <scope>NUCLEOTIDE SEQUENCE</scope>
    <source>
        <strain evidence="7">PROFFT</strain>
    </source>
</reference>
<keyword evidence="3 7" id="KW-0456">Lyase</keyword>
<dbReference type="EC" id="4.2.2.n1" evidence="2"/>
<dbReference type="GO" id="GO:0009254">
    <property type="term" value="P:peptidoglycan turnover"/>
    <property type="evidence" value="ECO:0007669"/>
    <property type="project" value="InterPro"/>
</dbReference>
<dbReference type="CDD" id="cd22785">
    <property type="entry name" value="DPBB_MltA-like"/>
    <property type="match status" value="1"/>
</dbReference>
<dbReference type="GO" id="GO:0071555">
    <property type="term" value="P:cell wall organization"/>
    <property type="evidence" value="ECO:0007669"/>
    <property type="project" value="UniProtKB-KW"/>
</dbReference>
<dbReference type="InterPro" id="IPR026044">
    <property type="entry name" value="MltA"/>
</dbReference>
<dbReference type="Pfam" id="PF06725">
    <property type="entry name" value="3D"/>
    <property type="match status" value="1"/>
</dbReference>
<keyword evidence="4" id="KW-0961">Cell wall biogenesis/degradation</keyword>
<evidence type="ECO:0000256" key="4">
    <source>
        <dbReference type="ARBA" id="ARBA00023316"/>
    </source>
</evidence>
<dbReference type="PANTHER" id="PTHR30124:SF0">
    <property type="entry name" value="MEMBRANE-BOUND LYTIC MUREIN TRANSGLYCOSYLASE A"/>
    <property type="match status" value="1"/>
</dbReference>
<evidence type="ECO:0000256" key="3">
    <source>
        <dbReference type="ARBA" id="ARBA00023239"/>
    </source>
</evidence>
<proteinExistence type="predicted"/>
<evidence type="ECO:0000313" key="8">
    <source>
        <dbReference type="Proteomes" id="UP000683585"/>
    </source>
</evidence>
<evidence type="ECO:0000256" key="5">
    <source>
        <dbReference type="ARBA" id="ARBA00030918"/>
    </source>
</evidence>
<dbReference type="GO" id="GO:0019867">
    <property type="term" value="C:outer membrane"/>
    <property type="evidence" value="ECO:0007669"/>
    <property type="project" value="InterPro"/>
</dbReference>
<dbReference type="GO" id="GO:0008933">
    <property type="term" value="F:peptidoglycan lytic transglycosylase activity"/>
    <property type="evidence" value="ECO:0007669"/>
    <property type="project" value="TreeGrafter"/>
</dbReference>
<comment type="catalytic activity">
    <reaction evidence="1">
        <text>Exolytic cleavage of the (1-&gt;4)-beta-glycosidic linkage between N-acetylmuramic acid (MurNAc) and N-acetylglucosamine (GlcNAc) residues in peptidoglycan, from either the reducing or the non-reducing ends of the peptidoglycan chains, with concomitant formation of a 1,6-anhydrobond in the MurNAc residue.</text>
        <dbReference type="EC" id="4.2.2.n1"/>
    </reaction>
</comment>
<dbReference type="NCBIfam" id="NF008366">
    <property type="entry name" value="PRK11162.1"/>
    <property type="match status" value="1"/>
</dbReference>
<protein>
    <recommendedName>
        <fullName evidence="2">peptidoglycan lytic exotransglycosylase</fullName>
        <ecNumber evidence="2">4.2.2.n1</ecNumber>
    </recommendedName>
    <alternativeName>
        <fullName evidence="5">Murein hydrolase A</fullName>
    </alternativeName>
</protein>
<accession>A0A8E4F0X1</accession>
<keyword evidence="8" id="KW-1185">Reference proteome</keyword>
<dbReference type="Pfam" id="PF03562">
    <property type="entry name" value="MltA"/>
    <property type="match status" value="1"/>
</dbReference>
<dbReference type="PANTHER" id="PTHR30124">
    <property type="entry name" value="MEMBRANE-BOUND LYTIC MUREIN TRANSGLYCOSYLASE A"/>
    <property type="match status" value="1"/>
</dbReference>
<name>A0A8E4F0X1_9ENTR</name>
<dbReference type="KEGG" id="ptf:PROFFT_A_00160"/>
<dbReference type="Proteomes" id="UP000683585">
    <property type="component" value="Chromosome"/>
</dbReference>
<dbReference type="InterPro" id="IPR005300">
    <property type="entry name" value="MltA_B"/>
</dbReference>
<gene>
    <name evidence="7" type="primary">mltA</name>
    <name evidence="7" type="ORF">PROFFT_A_00160</name>
</gene>
<evidence type="ECO:0000259" key="6">
    <source>
        <dbReference type="SMART" id="SM00925"/>
    </source>
</evidence>
<dbReference type="GO" id="GO:0004553">
    <property type="term" value="F:hydrolase activity, hydrolyzing O-glycosyl compounds"/>
    <property type="evidence" value="ECO:0007669"/>
    <property type="project" value="InterPro"/>
</dbReference>
<dbReference type="AlphaFoldDB" id="A0A8E4F0X1"/>
<organism evidence="7 8">
    <name type="scientific">Candidatus Profftia tarda</name>
    <dbReference type="NCBI Taxonomy" id="1177216"/>
    <lineage>
        <taxon>Bacteria</taxon>
        <taxon>Pseudomonadati</taxon>
        <taxon>Pseudomonadota</taxon>
        <taxon>Gammaproteobacteria</taxon>
        <taxon>Enterobacterales</taxon>
        <taxon>Enterobacteriaceae</taxon>
        <taxon>Candidatus Profftia</taxon>
    </lineage>
</organism>
<evidence type="ECO:0000256" key="1">
    <source>
        <dbReference type="ARBA" id="ARBA00001420"/>
    </source>
</evidence>
<sequence length="375" mass="42731">MSSYFKKYIIFLLLLKLLTGCALQKTRQGKQFIDGKIKNPLKLVSKPNIKGKLVNQKDFSDQIIEIKRAAPLLYKKNYKVFKAVNKWLKDGAHIVDIPYFGFKIYQMAGTDNFGNVQFTSYYTPVTHARYTRQGKFQYPFYRMPYHKSQKHHLPNRAEIYAGILENHNLVLGYSNSLLDNFIMEIQGSGYVDYGDGRPLTFLRYAGENGYAYRSIGKIMTDLGYILPERISMKTIRKWADRHNADEVRALLEHNPSFIFFNPQMYPVVKGASGVPLIANSALACDRSLIPEGSTLLVELPLLNDRGNFMNHYEIRLMAALDVGGAIKGQHCDIYQGIGGKAGQKAGFYNHYGRVWLLKMPEKTICKLITGSPKKN</sequence>
<dbReference type="RefSeq" id="WP_216782464.1">
    <property type="nucleotide sequence ID" value="NZ_LR890047.1"/>
</dbReference>
<feature type="domain" description="Lytic transglycosylase MltA" evidence="6">
    <location>
        <begin position="125"/>
        <end position="261"/>
    </location>
</feature>